<evidence type="ECO:0000313" key="1">
    <source>
        <dbReference type="EMBL" id="MBB2180218.1"/>
    </source>
</evidence>
<gene>
    <name evidence="1" type="ORF">HLH29_13755</name>
</gene>
<dbReference type="RefSeq" id="WP_182967749.1">
    <property type="nucleotide sequence ID" value="NZ_BAABGC010000070.1"/>
</dbReference>
<protein>
    <submittedName>
        <fullName evidence="1">Uncharacterized protein</fullName>
    </submittedName>
</protein>
<organism evidence="1 2">
    <name type="scientific">Gluconacetobacter tumulicola</name>
    <dbReference type="NCBI Taxonomy" id="1017177"/>
    <lineage>
        <taxon>Bacteria</taxon>
        <taxon>Pseudomonadati</taxon>
        <taxon>Pseudomonadota</taxon>
        <taxon>Alphaproteobacteria</taxon>
        <taxon>Acetobacterales</taxon>
        <taxon>Acetobacteraceae</taxon>
        <taxon>Gluconacetobacter</taxon>
    </lineage>
</organism>
<sequence>MQEVNASHPLIDIEWIRMAAQNPSLSIMECLQLQDRFGPNILFDVNFYKKKYGHEMPEGMTILQHFCQQDVNSLKDPNPLLSTRYWLEVFGHKLSNPHEWRSIFFRELGQEAIFSRIETQKDINNDIVISDDVLGPPPEPRQDICLFVHYDRHDEIQPYVVDYIESLKKSGVCIFFLSNTKKFKQKEIDKIKKSVWRIICSDNSAYDWGLHKQGVRRVMEQYPDNPILLANDSVTYLGHGLQEMLEKCREHPDCLIGAISAYQHIGHLQSFFIYCSQKIVTSDVWREFWRHFRYHHNKWFVVNSNEIGFSRWMSEHQVPMGGLWDYFNLLTGEKSNRSNDWREKILTKDHITNPTLELWDVLIDQGFPFIKNNILSEHLHCGNRDHLCNVISRLANSNKHKLSDLLR</sequence>
<dbReference type="Proteomes" id="UP000525623">
    <property type="component" value="Unassembled WGS sequence"/>
</dbReference>
<accession>A0A7W4JFA6</accession>
<comment type="caution">
    <text evidence="1">The sequence shown here is derived from an EMBL/GenBank/DDBJ whole genome shotgun (WGS) entry which is preliminary data.</text>
</comment>
<dbReference type="AlphaFoldDB" id="A0A7W4JFA6"/>
<reference evidence="1 2" key="1">
    <citation type="submission" date="2020-04" db="EMBL/GenBank/DDBJ databases">
        <title>Description of novel Gluconacetobacter.</title>
        <authorList>
            <person name="Sombolestani A."/>
        </authorList>
    </citation>
    <scope>NUCLEOTIDE SEQUENCE [LARGE SCALE GENOMIC DNA]</scope>
    <source>
        <strain evidence="1 2">LMG 27725</strain>
    </source>
</reference>
<dbReference type="EMBL" id="JABEQL010000019">
    <property type="protein sequence ID" value="MBB2180218.1"/>
    <property type="molecule type" value="Genomic_DNA"/>
</dbReference>
<proteinExistence type="predicted"/>
<evidence type="ECO:0000313" key="2">
    <source>
        <dbReference type="Proteomes" id="UP000525623"/>
    </source>
</evidence>
<keyword evidence="2" id="KW-1185">Reference proteome</keyword>
<name>A0A7W4JFA6_9PROT</name>